<dbReference type="EMBL" id="AMWJ02000002">
    <property type="protein sequence ID" value="NNJ17757.1"/>
    <property type="molecule type" value="Genomic_DNA"/>
</dbReference>
<dbReference type="AlphaFoldDB" id="A0A7K4EJE2"/>
<reference evidence="1 2" key="1">
    <citation type="journal article" date="2013" name="Genome Announc.">
        <title>Genome Sequence of Naphthalene-Degrading Soil Bacterium Pseudomonas putida CSV86.</title>
        <authorList>
            <person name="Phale P.S."/>
            <person name="Paliwal V."/>
            <person name="Raju S.C."/>
            <person name="Modak A."/>
            <person name="Purohit H.J."/>
        </authorList>
    </citation>
    <scope>NUCLEOTIDE SEQUENCE [LARGE SCALE GENOMIC DNA]</scope>
    <source>
        <strain evidence="1 2">CSV86</strain>
    </source>
</reference>
<name>A0A7K4EJE2_9PSED</name>
<protein>
    <submittedName>
        <fullName evidence="1">Uncharacterized protein</fullName>
    </submittedName>
</protein>
<dbReference type="Proteomes" id="UP000010448">
    <property type="component" value="Unassembled WGS sequence"/>
</dbReference>
<proteinExistence type="predicted"/>
<accession>A0A7K4EJE2</accession>
<organism evidence="1 2">
    <name type="scientific">Pseudomonas bharatica CSV86</name>
    <dbReference type="NCBI Taxonomy" id="1005395"/>
    <lineage>
        <taxon>Bacteria</taxon>
        <taxon>Pseudomonadati</taxon>
        <taxon>Pseudomonadota</taxon>
        <taxon>Gammaproteobacteria</taxon>
        <taxon>Pseudomonadales</taxon>
        <taxon>Pseudomonadaceae</taxon>
        <taxon>Pseudomonas</taxon>
        <taxon>Pseudomonas bharatica</taxon>
    </lineage>
</organism>
<keyword evidence="2" id="KW-1185">Reference proteome</keyword>
<evidence type="ECO:0000313" key="1">
    <source>
        <dbReference type="EMBL" id="NNJ17757.1"/>
    </source>
</evidence>
<sequence length="176" mass="18417">MKKARSVRAGFFVFRAITVKELFSIPDPYRQATRPLVPAAWRCCTTAHRCDPKAGRGRQRLGALLHEGADVGPGMGVGAHGGKGEAVDYFVGAGLDDGKLDAPLEDDAALGGGMTPAPAFGADLGPVVGYWGYLPAFEGIPPAVFEVVGVEALAGSVEAKRQVTGWSDIRLPEIQG</sequence>
<comment type="caution">
    <text evidence="1">The sequence shown here is derived from an EMBL/GenBank/DDBJ whole genome shotgun (WGS) entry which is preliminary data.</text>
</comment>
<gene>
    <name evidence="1" type="ORF">CSV86_022530</name>
</gene>
<evidence type="ECO:0000313" key="2">
    <source>
        <dbReference type="Proteomes" id="UP000010448"/>
    </source>
</evidence>